<gene>
    <name evidence="2" type="ORF">P3X46_004933</name>
</gene>
<feature type="chain" id="PRO_5046025889" evidence="1">
    <location>
        <begin position="30"/>
        <end position="81"/>
    </location>
</feature>
<keyword evidence="1" id="KW-0732">Signal</keyword>
<evidence type="ECO:0000256" key="1">
    <source>
        <dbReference type="SAM" id="SignalP"/>
    </source>
</evidence>
<sequence>MGMFSKSPLLFLLLVLSISFPQKPRITEARTLSFLAEQNHSKIFATLGVVCKCCDGGQGECTRTWKKGSCHKLQCLPWKIG</sequence>
<name>A0ABQ9N046_HEVBR</name>
<dbReference type="PANTHER" id="PTHR37078">
    <property type="entry name" value="NODULE CYSTEINE-RICH (NCR) SECRETED PEPTIDE"/>
    <property type="match status" value="1"/>
</dbReference>
<protein>
    <submittedName>
        <fullName evidence="2">Uncharacterized protein</fullName>
    </submittedName>
</protein>
<proteinExistence type="predicted"/>
<dbReference type="EMBL" id="JARPOI010000003">
    <property type="protein sequence ID" value="KAJ9185280.1"/>
    <property type="molecule type" value="Genomic_DNA"/>
</dbReference>
<keyword evidence="3" id="KW-1185">Reference proteome</keyword>
<evidence type="ECO:0000313" key="3">
    <source>
        <dbReference type="Proteomes" id="UP001174677"/>
    </source>
</evidence>
<dbReference type="PANTHER" id="PTHR37078:SF6">
    <property type="entry name" value="NODULE CYSTEINE-RICH (NCR) SECRETED PEPTIDE"/>
    <property type="match status" value="1"/>
</dbReference>
<accession>A0ABQ9N046</accession>
<comment type="caution">
    <text evidence="2">The sequence shown here is derived from an EMBL/GenBank/DDBJ whole genome shotgun (WGS) entry which is preliminary data.</text>
</comment>
<organism evidence="2 3">
    <name type="scientific">Hevea brasiliensis</name>
    <name type="common">Para rubber tree</name>
    <name type="synonym">Siphonia brasiliensis</name>
    <dbReference type="NCBI Taxonomy" id="3981"/>
    <lineage>
        <taxon>Eukaryota</taxon>
        <taxon>Viridiplantae</taxon>
        <taxon>Streptophyta</taxon>
        <taxon>Embryophyta</taxon>
        <taxon>Tracheophyta</taxon>
        <taxon>Spermatophyta</taxon>
        <taxon>Magnoliopsida</taxon>
        <taxon>eudicotyledons</taxon>
        <taxon>Gunneridae</taxon>
        <taxon>Pentapetalae</taxon>
        <taxon>rosids</taxon>
        <taxon>fabids</taxon>
        <taxon>Malpighiales</taxon>
        <taxon>Euphorbiaceae</taxon>
        <taxon>Crotonoideae</taxon>
        <taxon>Micrandreae</taxon>
        <taxon>Hevea</taxon>
    </lineage>
</organism>
<dbReference type="Proteomes" id="UP001174677">
    <property type="component" value="Chromosome 3"/>
</dbReference>
<evidence type="ECO:0000313" key="2">
    <source>
        <dbReference type="EMBL" id="KAJ9185280.1"/>
    </source>
</evidence>
<reference evidence="2" key="1">
    <citation type="journal article" date="2023" name="Plant Biotechnol. J.">
        <title>Chromosome-level wild Hevea brasiliensis genome provides new tools for genomic-assisted breeding and valuable loci to elevate rubber yield.</title>
        <authorList>
            <person name="Cheng H."/>
            <person name="Song X."/>
            <person name="Hu Y."/>
            <person name="Wu T."/>
            <person name="Yang Q."/>
            <person name="An Z."/>
            <person name="Feng S."/>
            <person name="Deng Z."/>
            <person name="Wu W."/>
            <person name="Zeng X."/>
            <person name="Tu M."/>
            <person name="Wang X."/>
            <person name="Huang H."/>
        </authorList>
    </citation>
    <scope>NUCLEOTIDE SEQUENCE</scope>
    <source>
        <strain evidence="2">MT/VB/25A 57/8</strain>
    </source>
</reference>
<feature type="signal peptide" evidence="1">
    <location>
        <begin position="1"/>
        <end position="29"/>
    </location>
</feature>